<dbReference type="GO" id="GO:0035091">
    <property type="term" value="F:phosphatidylinositol binding"/>
    <property type="evidence" value="ECO:0007669"/>
    <property type="project" value="InterPro"/>
</dbReference>
<accession>A0A835CQC6</accession>
<dbReference type="Pfam" id="PF00615">
    <property type="entry name" value="RGS"/>
    <property type="match status" value="1"/>
</dbReference>
<feature type="domain" description="RGS" evidence="1">
    <location>
        <begin position="305"/>
        <end position="437"/>
    </location>
</feature>
<dbReference type="InterPro" id="IPR016137">
    <property type="entry name" value="RGS"/>
</dbReference>
<dbReference type="PANTHER" id="PTHR22775:SF44">
    <property type="entry name" value="SORTING NEXIN-14"/>
    <property type="match status" value="1"/>
</dbReference>
<protein>
    <recommendedName>
        <fullName evidence="5">Sorting nexin-14</fullName>
    </recommendedName>
</protein>
<organism evidence="3 4">
    <name type="scientific">Aphidius gifuensis</name>
    <name type="common">Parasitoid wasp</name>
    <dbReference type="NCBI Taxonomy" id="684658"/>
    <lineage>
        <taxon>Eukaryota</taxon>
        <taxon>Metazoa</taxon>
        <taxon>Ecdysozoa</taxon>
        <taxon>Arthropoda</taxon>
        <taxon>Hexapoda</taxon>
        <taxon>Insecta</taxon>
        <taxon>Pterygota</taxon>
        <taxon>Neoptera</taxon>
        <taxon>Endopterygota</taxon>
        <taxon>Hymenoptera</taxon>
        <taxon>Apocrita</taxon>
        <taxon>Ichneumonoidea</taxon>
        <taxon>Braconidae</taxon>
        <taxon>Aphidiinae</taxon>
        <taxon>Aphidius</taxon>
    </lineage>
</organism>
<dbReference type="OrthoDB" id="5957963at2759"/>
<dbReference type="PROSITE" id="PS50132">
    <property type="entry name" value="RGS"/>
    <property type="match status" value="1"/>
</dbReference>
<keyword evidence="4" id="KW-1185">Reference proteome</keyword>
<reference evidence="3 4" key="1">
    <citation type="submission" date="2020-08" db="EMBL/GenBank/DDBJ databases">
        <title>Aphidius gifuensis genome sequencing and assembly.</title>
        <authorList>
            <person name="Du Z."/>
        </authorList>
    </citation>
    <scope>NUCLEOTIDE SEQUENCE [LARGE SCALE GENOMIC DNA]</scope>
    <source>
        <strain evidence="3">YNYX2018</strain>
        <tissue evidence="3">Adults</tissue>
    </source>
</reference>
<dbReference type="SMART" id="SM00315">
    <property type="entry name" value="RGS"/>
    <property type="match status" value="1"/>
</dbReference>
<evidence type="ECO:0008006" key="5">
    <source>
        <dbReference type="Google" id="ProtNLM"/>
    </source>
</evidence>
<name>A0A835CQC6_APHGI</name>
<dbReference type="InterPro" id="IPR044926">
    <property type="entry name" value="RGS_subdomain_2"/>
</dbReference>
<dbReference type="AlphaFoldDB" id="A0A835CQC6"/>
<dbReference type="Proteomes" id="UP000639338">
    <property type="component" value="Unassembled WGS sequence"/>
</dbReference>
<dbReference type="Pfam" id="PF02194">
    <property type="entry name" value="PXA"/>
    <property type="match status" value="1"/>
</dbReference>
<evidence type="ECO:0000259" key="1">
    <source>
        <dbReference type="PROSITE" id="PS50132"/>
    </source>
</evidence>
<dbReference type="SUPFAM" id="SSF64268">
    <property type="entry name" value="PX domain"/>
    <property type="match status" value="1"/>
</dbReference>
<dbReference type="SMART" id="SM00313">
    <property type="entry name" value="PXA"/>
    <property type="match status" value="1"/>
</dbReference>
<dbReference type="GO" id="GO:0005770">
    <property type="term" value="C:late endosome"/>
    <property type="evidence" value="ECO:0007669"/>
    <property type="project" value="TreeGrafter"/>
</dbReference>
<dbReference type="Gene3D" id="1.10.167.10">
    <property type="entry name" value="Regulator of G-protein Signalling 4, domain 2"/>
    <property type="match status" value="1"/>
</dbReference>
<proteinExistence type="predicted"/>
<evidence type="ECO:0000259" key="2">
    <source>
        <dbReference type="PROSITE" id="PS51207"/>
    </source>
</evidence>
<evidence type="ECO:0000313" key="3">
    <source>
        <dbReference type="EMBL" id="KAF7990048.1"/>
    </source>
</evidence>
<evidence type="ECO:0000313" key="4">
    <source>
        <dbReference type="Proteomes" id="UP000639338"/>
    </source>
</evidence>
<dbReference type="Gene3D" id="3.30.1520.10">
    <property type="entry name" value="Phox-like domain"/>
    <property type="match status" value="1"/>
</dbReference>
<dbReference type="SUPFAM" id="SSF48097">
    <property type="entry name" value="Regulator of G-protein signaling, RGS"/>
    <property type="match status" value="1"/>
</dbReference>
<dbReference type="PROSITE" id="PS51207">
    <property type="entry name" value="PXA"/>
    <property type="match status" value="1"/>
</dbReference>
<gene>
    <name evidence="3" type="ORF">HCN44_008722</name>
</gene>
<dbReference type="InterPro" id="IPR003114">
    <property type="entry name" value="Phox_assoc"/>
</dbReference>
<sequence length="876" mass="100077">MMMTFKNKHIALIIILLFGLLLAIFDSIIWCAIICSLFIIGDIWGIKIIKLIDDWIKNNVNKNIDKPEDNNKKCKVCNEHSCNRHRPSGYFGDVKVPKDFDYALKNLLEKLLDTYVCTWYSYISTEKIFVHHLKQIIATTIIKIITRLLSVDISKIIFNNLIPVALEHAKDWKLMVEKSKLKGGKPEDYVIDCIGNKIHPAAYSRQSEIDYLRKLVTALLPFVLSSTYISTNNKVILREILANWVLLPAIDALADPNNINFLIELCTQYEGTLSNEIDAISVPVLDSWMSPVATNKSSDTTLKPSLDEILNNPQLLYLFMRHIKDKGPVNLLQFCLDIDDLSKRMLNPEMTPEIEEILFTDASNIYSTYLKPDGLEYLDLPDHICDGMKKILDGGVNKIQELRTSRPLYQAHQEAHGLLEKLCLSSFHNSYELYEYICGSTMPINSTTSSSQSSTSSSGVGARLGNQLGKIRGVLRSTAVDGSIFETENVYQAEEVDCTPRTYNDANLNDNDDKANRDLTTWRITIPHVDTSDVCPLYIISIDNTANNKSWTVLRCDNDFYNLRGRLIEFHGDKELNDSILPSRKNQNLSLTTNRQIYQDFIQNLLCKLTLKNSELLYIFLTVTNVKPYLTNYSTDIGVLYQSVAHKLRKEKGQNLDKFMNTFLSSVINVKYEQHTDVGVDLTNDEQLNDFTKIKEKKFLQEPFGNNLNINHQIEITNSFDKQQVRGACFCIAEAVESLMDVPESASRIIWLVACLNRSRFDSFLNKYLDDTLVKLLSGGRAAIVIELLQKAIFNENNSSEPQSVYIKDEKCYRNAKQGLYSLLPWWTFGLLDNYWRKLMISLFEPLQSPTLNKHLAYVLVDQVVAKIFPELLQNN</sequence>
<dbReference type="PANTHER" id="PTHR22775">
    <property type="entry name" value="SORTING NEXIN"/>
    <property type="match status" value="1"/>
</dbReference>
<dbReference type="InterPro" id="IPR036871">
    <property type="entry name" value="PX_dom_sf"/>
</dbReference>
<feature type="domain" description="PXA" evidence="2">
    <location>
        <begin position="97"/>
        <end position="270"/>
    </location>
</feature>
<comment type="caution">
    <text evidence="3">The sequence shown here is derived from an EMBL/GenBank/DDBJ whole genome shotgun (WGS) entry which is preliminary data.</text>
</comment>
<dbReference type="EMBL" id="JACMRX010000005">
    <property type="protein sequence ID" value="KAF7990048.1"/>
    <property type="molecule type" value="Genomic_DNA"/>
</dbReference>
<dbReference type="InterPro" id="IPR036305">
    <property type="entry name" value="RGS_sf"/>
</dbReference>
<dbReference type="GO" id="GO:0097352">
    <property type="term" value="P:autophagosome maturation"/>
    <property type="evidence" value="ECO:0007669"/>
    <property type="project" value="TreeGrafter"/>
</dbReference>